<organism evidence="3 4">
    <name type="scientific">Lederbergia citri</name>
    <dbReference type="NCBI Taxonomy" id="2833580"/>
    <lineage>
        <taxon>Bacteria</taxon>
        <taxon>Bacillati</taxon>
        <taxon>Bacillota</taxon>
        <taxon>Bacilli</taxon>
        <taxon>Bacillales</taxon>
        <taxon>Bacillaceae</taxon>
        <taxon>Lederbergia</taxon>
    </lineage>
</organism>
<dbReference type="Gene3D" id="1.10.10.10">
    <property type="entry name" value="Winged helix-like DNA-binding domain superfamily/Winged helix DNA-binding domain"/>
    <property type="match status" value="3"/>
</dbReference>
<dbReference type="EMBL" id="JAGYPG010000002">
    <property type="protein sequence ID" value="MBS4195637.1"/>
    <property type="molecule type" value="Genomic_DNA"/>
</dbReference>
<dbReference type="GO" id="GO:0015074">
    <property type="term" value="P:DNA integration"/>
    <property type="evidence" value="ECO:0007669"/>
    <property type="project" value="InterPro"/>
</dbReference>
<dbReference type="InterPro" id="IPR025948">
    <property type="entry name" value="HTH-like_dom"/>
</dbReference>
<dbReference type="Pfam" id="PF01527">
    <property type="entry name" value="HTH_Tnp_1"/>
    <property type="match status" value="1"/>
</dbReference>
<dbReference type="InterPro" id="IPR055247">
    <property type="entry name" value="InsJ-like_HTH"/>
</dbReference>
<dbReference type="InterPro" id="IPR001584">
    <property type="entry name" value="Integrase_cat-core"/>
</dbReference>
<dbReference type="Gene3D" id="3.30.420.10">
    <property type="entry name" value="Ribonuclease H-like superfamily/Ribonuclease H"/>
    <property type="match status" value="1"/>
</dbReference>
<feature type="domain" description="Integrase catalytic" evidence="2">
    <location>
        <begin position="357"/>
        <end position="519"/>
    </location>
</feature>
<dbReference type="Proteomes" id="UP000681414">
    <property type="component" value="Unassembled WGS sequence"/>
</dbReference>
<dbReference type="SUPFAM" id="SSF48295">
    <property type="entry name" value="TrpR-like"/>
    <property type="match status" value="3"/>
</dbReference>
<dbReference type="InterPro" id="IPR050900">
    <property type="entry name" value="Transposase_IS3/IS150/IS904"/>
</dbReference>
<accession>A0A942TGA8</accession>
<dbReference type="AlphaFoldDB" id="A0A942TGA8"/>
<dbReference type="GO" id="GO:0004803">
    <property type="term" value="F:transposase activity"/>
    <property type="evidence" value="ECO:0007669"/>
    <property type="project" value="InterPro"/>
</dbReference>
<comment type="caution">
    <text evidence="3">The sequence shown here is derived from an EMBL/GenBank/DDBJ whole genome shotgun (WGS) entry which is preliminary data.</text>
</comment>
<keyword evidence="4" id="KW-1185">Reference proteome</keyword>
<dbReference type="GO" id="GO:0006313">
    <property type="term" value="P:DNA transposition"/>
    <property type="evidence" value="ECO:0007669"/>
    <property type="project" value="InterPro"/>
</dbReference>
<comment type="function">
    <text evidence="1">Involved in the transposition of the insertion sequence.</text>
</comment>
<dbReference type="PROSITE" id="PS50994">
    <property type="entry name" value="INTEGRASE"/>
    <property type="match status" value="1"/>
</dbReference>
<dbReference type="InterPro" id="IPR012337">
    <property type="entry name" value="RNaseH-like_sf"/>
</dbReference>
<dbReference type="InterPro" id="IPR048020">
    <property type="entry name" value="Transpos_IS3"/>
</dbReference>
<reference evidence="3 4" key="1">
    <citation type="submission" date="2021-05" db="EMBL/GenBank/DDBJ databases">
        <title>Novel Bacillus species.</title>
        <authorList>
            <person name="Liu G."/>
        </authorList>
    </citation>
    <scope>NUCLEOTIDE SEQUENCE [LARGE SCALE GENOMIC DNA]</scope>
    <source>
        <strain evidence="4">FJAT-49780</strain>
    </source>
</reference>
<dbReference type="RefSeq" id="WP_213124840.1">
    <property type="nucleotide sequence ID" value="NZ_JAGYPG010000002.1"/>
</dbReference>
<evidence type="ECO:0000313" key="3">
    <source>
        <dbReference type="EMBL" id="MBS4195637.1"/>
    </source>
</evidence>
<proteinExistence type="predicted"/>
<dbReference type="SUPFAM" id="SSF53098">
    <property type="entry name" value="Ribonuclease H-like"/>
    <property type="match status" value="1"/>
</dbReference>
<dbReference type="InterPro" id="IPR002514">
    <property type="entry name" value="Transposase_8"/>
</dbReference>
<dbReference type="InterPro" id="IPR010921">
    <property type="entry name" value="Trp_repressor/repl_initiator"/>
</dbReference>
<dbReference type="Pfam" id="PF00665">
    <property type="entry name" value="rve"/>
    <property type="match status" value="1"/>
</dbReference>
<dbReference type="PANTHER" id="PTHR46889:SF5">
    <property type="entry name" value="INTEGRASE PROTEIN"/>
    <property type="match status" value="1"/>
</dbReference>
<dbReference type="InterPro" id="IPR036397">
    <property type="entry name" value="RNaseH_sf"/>
</dbReference>
<dbReference type="GO" id="GO:0043565">
    <property type="term" value="F:sequence-specific DNA binding"/>
    <property type="evidence" value="ECO:0007669"/>
    <property type="project" value="InterPro"/>
</dbReference>
<dbReference type="Pfam" id="PF13333">
    <property type="entry name" value="rve_2"/>
    <property type="match status" value="1"/>
</dbReference>
<name>A0A942TGA8_9BACI</name>
<evidence type="ECO:0000313" key="4">
    <source>
        <dbReference type="Proteomes" id="UP000681414"/>
    </source>
</evidence>
<dbReference type="Pfam" id="PF13276">
    <property type="entry name" value="HTH_21"/>
    <property type="match status" value="1"/>
</dbReference>
<evidence type="ECO:0000256" key="1">
    <source>
        <dbReference type="ARBA" id="ARBA00002286"/>
    </source>
</evidence>
<dbReference type="InterPro" id="IPR036388">
    <property type="entry name" value="WH-like_DNA-bd_sf"/>
</dbReference>
<sequence length="519" mass="61655">MSKRSFSIDFKLKVINELIQGYHSINEVAYNNKVDWVSIDDWRWKYEKYGVDGLKEATTTKKYSKEFKMAAIQDYLSGYYSLREITRKYEIPSTNTLRKWIKDYNDHRDIKATGRGMSHSMTKGRSTTLEERMQIVLFCLENGKDYQRTALTYQVSYQQVYQWVKKYEDGGEEALWDKRGKKKEEAELSPEQKIKLEMQRLERENVRLRAENAFPKKVRGDRKVAKISQVRFKDKYIAIQELHQEENFSITLLCTIAGIVRSAYYKWQKRTPSVRERQNEEIIKEMMVLHEEVKGIFGYRRMTLNLNRRFEESFNHKRIYRLMKIAEIQSVIRKKKKRYKQSTPQHVAENILNREFKAEKPNEKWVTDVTELQYGGSKKAYLSAIRDLYDGSIVSYVLGHSNNNKLVFKTFDQATALLEGAHPLIHSDRGFQYTHQGFKRRVDSAEMTHSMSRVGKCIDNGPMESFWGTLKSEKYYLEKYETFKELSVAIDEYIHFYNYDRYQERLKGLSPMEYRAKAA</sequence>
<dbReference type="Pfam" id="PF13518">
    <property type="entry name" value="HTH_28"/>
    <property type="match status" value="1"/>
</dbReference>
<dbReference type="NCBIfam" id="NF033516">
    <property type="entry name" value="transpos_IS3"/>
    <property type="match status" value="1"/>
</dbReference>
<protein>
    <submittedName>
        <fullName evidence="3">IS3 family transposase</fullName>
    </submittedName>
</protein>
<dbReference type="PANTHER" id="PTHR46889">
    <property type="entry name" value="TRANSPOSASE INSF FOR INSERTION SEQUENCE IS3B-RELATED"/>
    <property type="match status" value="1"/>
</dbReference>
<evidence type="ECO:0000259" key="2">
    <source>
        <dbReference type="PROSITE" id="PS50994"/>
    </source>
</evidence>
<gene>
    <name evidence="3" type="ORF">KHA97_11265</name>
</gene>